<keyword evidence="2" id="KW-1185">Reference proteome</keyword>
<accession>G9YFA4</accession>
<comment type="caution">
    <text evidence="1">The sequence shown here is derived from an EMBL/GenBank/DDBJ whole genome shotgun (WGS) entry which is preliminary data.</text>
</comment>
<dbReference type="STRING" id="861450.HMPREF0080_00315"/>
<dbReference type="EMBL" id="AGCJ01000010">
    <property type="protein sequence ID" value="EHM43272.1"/>
    <property type="molecule type" value="Genomic_DNA"/>
</dbReference>
<evidence type="ECO:0000313" key="1">
    <source>
        <dbReference type="EMBL" id="EHM43272.1"/>
    </source>
</evidence>
<name>G9YFA4_9FIRM</name>
<dbReference type="Proteomes" id="UP000005481">
    <property type="component" value="Unassembled WGS sequence"/>
</dbReference>
<evidence type="ECO:0008006" key="3">
    <source>
        <dbReference type="Google" id="ProtNLM"/>
    </source>
</evidence>
<dbReference type="HOGENOM" id="CLU_160372_0_0_9"/>
<organism evidence="1 2">
    <name type="scientific">Anaeroglobus geminatus F0357</name>
    <dbReference type="NCBI Taxonomy" id="861450"/>
    <lineage>
        <taxon>Bacteria</taxon>
        <taxon>Bacillati</taxon>
        <taxon>Bacillota</taxon>
        <taxon>Negativicutes</taxon>
        <taxon>Veillonellales</taxon>
        <taxon>Veillonellaceae</taxon>
        <taxon>Anaeroglobus</taxon>
    </lineage>
</organism>
<evidence type="ECO:0000313" key="2">
    <source>
        <dbReference type="Proteomes" id="UP000005481"/>
    </source>
</evidence>
<proteinExistence type="predicted"/>
<dbReference type="eggNOG" id="ENOG50330QB">
    <property type="taxonomic scope" value="Bacteria"/>
</dbReference>
<protein>
    <recommendedName>
        <fullName evidence="3">PemK-like protein</fullName>
    </recommendedName>
</protein>
<gene>
    <name evidence="1" type="ORF">HMPREF0080_00315</name>
</gene>
<reference evidence="1 2" key="1">
    <citation type="submission" date="2011-08" db="EMBL/GenBank/DDBJ databases">
        <authorList>
            <person name="Weinstock G."/>
            <person name="Sodergren E."/>
            <person name="Clifton S."/>
            <person name="Fulton L."/>
            <person name="Fulton B."/>
            <person name="Courtney L."/>
            <person name="Fronick C."/>
            <person name="Harrison M."/>
            <person name="Strong C."/>
            <person name="Farmer C."/>
            <person name="Delahaunty K."/>
            <person name="Markovic C."/>
            <person name="Hall O."/>
            <person name="Minx P."/>
            <person name="Tomlinson C."/>
            <person name="Mitreva M."/>
            <person name="Hou S."/>
            <person name="Chen J."/>
            <person name="Wollam A."/>
            <person name="Pepin K.H."/>
            <person name="Johnson M."/>
            <person name="Bhonagiri V."/>
            <person name="Zhang X."/>
            <person name="Suruliraj S."/>
            <person name="Warren W."/>
            <person name="Chinwalla A."/>
            <person name="Mardis E.R."/>
            <person name="Wilson R.K."/>
        </authorList>
    </citation>
    <scope>NUCLEOTIDE SEQUENCE [LARGE SCALE GENOMIC DNA]</scope>
    <source>
        <strain evidence="1 2">F0357</strain>
    </source>
</reference>
<dbReference type="RefSeq" id="WP_006789299.1">
    <property type="nucleotide sequence ID" value="NZ_JH417567.1"/>
</dbReference>
<sequence length="124" mass="14632">MIGWYCIATFPYYDNQNNRNAFKRRPMLVIGQADTSDFVTLPISKVSYRENIDIEYDIAIQIADYPRMQSRSDSYVRTHKQTITHRADITRSVVNVKEEYSDLWLEILSKVEDFQRKLTNTGLE</sequence>
<dbReference type="AlphaFoldDB" id="G9YFA4"/>
<dbReference type="OrthoDB" id="80446at2"/>